<evidence type="ECO:0000313" key="2">
    <source>
        <dbReference type="Proteomes" id="UP001597227"/>
    </source>
</evidence>
<evidence type="ECO:0000313" key="1">
    <source>
        <dbReference type="EMBL" id="MFD1781409.1"/>
    </source>
</evidence>
<dbReference type="RefSeq" id="WP_099363397.1">
    <property type="nucleotide sequence ID" value="NZ_JBHUEK010000034.1"/>
</dbReference>
<gene>
    <name evidence="1" type="ORF">ACFSFW_22445</name>
</gene>
<dbReference type="EMBL" id="JBHUEK010000034">
    <property type="protein sequence ID" value="MFD1781409.1"/>
    <property type="molecule type" value="Genomic_DNA"/>
</dbReference>
<keyword evidence="2" id="KW-1185">Reference proteome</keyword>
<sequence length="77" mass="8787">MARENLELVNNMEFGITSKFVPNLCEAKTLKVVEINHTSVRIELESKQKGVFPLSHFQYLIRHGALVLSKDEDEETA</sequence>
<accession>A0ABW4MTW6</accession>
<proteinExistence type="predicted"/>
<comment type="caution">
    <text evidence="1">The sequence shown here is derived from an EMBL/GenBank/DDBJ whole genome shotgun (WGS) entry which is preliminary data.</text>
</comment>
<reference evidence="2" key="1">
    <citation type="journal article" date="2019" name="Int. J. Syst. Evol. Microbiol.">
        <title>The Global Catalogue of Microorganisms (GCM) 10K type strain sequencing project: providing services to taxonomists for standard genome sequencing and annotation.</title>
        <authorList>
            <consortium name="The Broad Institute Genomics Platform"/>
            <consortium name="The Broad Institute Genome Sequencing Center for Infectious Disease"/>
            <person name="Wu L."/>
            <person name="Ma J."/>
        </authorList>
    </citation>
    <scope>NUCLEOTIDE SEQUENCE [LARGE SCALE GENOMIC DNA]</scope>
    <source>
        <strain evidence="2">CCUG 15531</strain>
    </source>
</reference>
<organism evidence="1 2">
    <name type="scientific">Fredinandcohnia salidurans</name>
    <dbReference type="NCBI Taxonomy" id="2595041"/>
    <lineage>
        <taxon>Bacteria</taxon>
        <taxon>Bacillati</taxon>
        <taxon>Bacillota</taxon>
        <taxon>Bacilli</taxon>
        <taxon>Bacillales</taxon>
        <taxon>Bacillaceae</taxon>
        <taxon>Fredinandcohnia</taxon>
    </lineage>
</organism>
<protein>
    <submittedName>
        <fullName evidence="1">Uncharacterized protein</fullName>
    </submittedName>
</protein>
<dbReference type="Proteomes" id="UP001597227">
    <property type="component" value="Unassembled WGS sequence"/>
</dbReference>
<name>A0ABW4MTW6_9BACI</name>